<keyword evidence="3 6" id="KW-0812">Transmembrane</keyword>
<dbReference type="InterPro" id="IPR002994">
    <property type="entry name" value="Surf1/Shy1"/>
</dbReference>
<protein>
    <recommendedName>
        <fullName evidence="6">SURF1-like protein</fullName>
    </recommendedName>
</protein>
<evidence type="ECO:0000256" key="5">
    <source>
        <dbReference type="ARBA" id="ARBA00023136"/>
    </source>
</evidence>
<keyword evidence="6" id="KW-1003">Cell membrane</keyword>
<keyword evidence="4 6" id="KW-1133">Transmembrane helix</keyword>
<evidence type="ECO:0000256" key="4">
    <source>
        <dbReference type="ARBA" id="ARBA00022989"/>
    </source>
</evidence>
<dbReference type="EMBL" id="CP140158">
    <property type="protein sequence ID" value="WQG85914.1"/>
    <property type="molecule type" value="Genomic_DNA"/>
</dbReference>
<evidence type="ECO:0000256" key="2">
    <source>
        <dbReference type="ARBA" id="ARBA00007165"/>
    </source>
</evidence>
<proteinExistence type="inferred from homology"/>
<feature type="transmembrane region" description="Helical" evidence="6">
    <location>
        <begin position="228"/>
        <end position="248"/>
    </location>
</feature>
<dbReference type="PROSITE" id="PS50895">
    <property type="entry name" value="SURF1"/>
    <property type="match status" value="1"/>
</dbReference>
<evidence type="ECO:0000256" key="3">
    <source>
        <dbReference type="ARBA" id="ARBA00022692"/>
    </source>
</evidence>
<dbReference type="Proteomes" id="UP001324185">
    <property type="component" value="Chromosome"/>
</dbReference>
<keyword evidence="8" id="KW-1185">Reference proteome</keyword>
<comment type="caution">
    <text evidence="6">Lacks conserved residue(s) required for the propagation of feature annotation.</text>
</comment>
<evidence type="ECO:0000313" key="7">
    <source>
        <dbReference type="EMBL" id="WQG85914.1"/>
    </source>
</evidence>
<sequence length="261" mass="29512">MSKPLFKISMGSRSFAPALIPAIAFLLLLPVLIRLGIWQLDRAEEKRQLIANLEAKSNQPSIALEQALQLEQPDQTKVTVAGRAVPKLHLVVDNQKRDGRLGYEVFALWQTDSAASSKLPKYILVSRGWLPRQDFYEKVPTIPTFEDQSLEGQLYFSKGSNQVVAQNAQWQKFDDAWLIGQFDLETIAEKAGEIGYHTAPFVVRQQADPNSPFVRQWELVASPPEKHIAYAIQWFGMALVLIILFIVLNLKRERQDESANG</sequence>
<dbReference type="CDD" id="cd06662">
    <property type="entry name" value="SURF1"/>
    <property type="match status" value="1"/>
</dbReference>
<dbReference type="Pfam" id="PF02104">
    <property type="entry name" value="SURF1"/>
    <property type="match status" value="1"/>
</dbReference>
<dbReference type="RefSeq" id="WP_156823039.1">
    <property type="nucleotide sequence ID" value="NZ_CP140158.1"/>
</dbReference>
<dbReference type="PANTHER" id="PTHR23427">
    <property type="entry name" value="SURFEIT LOCUS PROTEIN"/>
    <property type="match status" value="1"/>
</dbReference>
<accession>A0ABZ0X6D4</accession>
<evidence type="ECO:0000256" key="6">
    <source>
        <dbReference type="RuleBase" id="RU363076"/>
    </source>
</evidence>
<evidence type="ECO:0000256" key="1">
    <source>
        <dbReference type="ARBA" id="ARBA00004370"/>
    </source>
</evidence>
<dbReference type="InterPro" id="IPR045214">
    <property type="entry name" value="Surf1/Surf4"/>
</dbReference>
<reference evidence="7 8" key="1">
    <citation type="submission" date="2023-11" db="EMBL/GenBank/DDBJ databases">
        <title>MicrobeMod: A computational toolkit for identifying prokaryotic methylation and restriction-modification with nanopore sequencing.</title>
        <authorList>
            <person name="Crits-Christoph A."/>
            <person name="Kang S.C."/>
            <person name="Lee H."/>
            <person name="Ostrov N."/>
        </authorList>
    </citation>
    <scope>NUCLEOTIDE SEQUENCE [LARGE SCALE GENOMIC DNA]</scope>
    <source>
        <strain evidence="7 8">DSMZ 16071</strain>
    </source>
</reference>
<name>A0ABZ0X6D4_9GAMM</name>
<organism evidence="7 8">
    <name type="scientific">Kangiella aquimarina</name>
    <dbReference type="NCBI Taxonomy" id="261965"/>
    <lineage>
        <taxon>Bacteria</taxon>
        <taxon>Pseudomonadati</taxon>
        <taxon>Pseudomonadota</taxon>
        <taxon>Gammaproteobacteria</taxon>
        <taxon>Kangiellales</taxon>
        <taxon>Kangiellaceae</taxon>
        <taxon>Kangiella</taxon>
    </lineage>
</organism>
<keyword evidence="5 6" id="KW-0472">Membrane</keyword>
<dbReference type="PANTHER" id="PTHR23427:SF2">
    <property type="entry name" value="SURFEIT LOCUS PROTEIN 1"/>
    <property type="match status" value="1"/>
</dbReference>
<gene>
    <name evidence="7" type="ORF">SR900_03280</name>
</gene>
<comment type="subcellular location">
    <subcellularLocation>
        <location evidence="6">Cell membrane</location>
        <topology evidence="6">Multi-pass membrane protein</topology>
    </subcellularLocation>
    <subcellularLocation>
        <location evidence="1">Membrane</location>
    </subcellularLocation>
</comment>
<evidence type="ECO:0000313" key="8">
    <source>
        <dbReference type="Proteomes" id="UP001324185"/>
    </source>
</evidence>
<comment type="similarity">
    <text evidence="2 6">Belongs to the SURF1 family.</text>
</comment>